<reference evidence="2" key="1">
    <citation type="submission" date="2020-10" db="EMBL/GenBank/DDBJ databases">
        <title>Connecting structure to function with the recovery of over 1000 high-quality activated sludge metagenome-assembled genomes encoding full-length rRNA genes using long-read sequencing.</title>
        <authorList>
            <person name="Singleton C.M."/>
            <person name="Petriglieri F."/>
            <person name="Kristensen J.M."/>
            <person name="Kirkegaard R.H."/>
            <person name="Michaelsen T.Y."/>
            <person name="Andersen M.H."/>
            <person name="Karst S.M."/>
            <person name="Dueholm M.S."/>
            <person name="Nielsen P.H."/>
            <person name="Albertsen M."/>
        </authorList>
    </citation>
    <scope>NUCLEOTIDE SEQUENCE</scope>
    <source>
        <strain evidence="2">Skiv_18-Q3-R9-52_MAXAC.067</strain>
    </source>
</reference>
<comment type="caution">
    <text evidence="2">The sequence shown here is derived from an EMBL/GenBank/DDBJ whole genome shotgun (WGS) entry which is preliminary data.</text>
</comment>
<sequence length="206" mass="21715">MHRLRQNDLNHSQAGGITIIVALMLLVLLTVAALAMSRNSLREIVTSGFSRQGAMARNVADSGINWSIHWIDLENGKLASGTALQLVRLKAGLLANDTLSGRAKDINSTDFTAPVDYLQGGTLQGELQLAGAAGLTQGFTLGLTRMGKLPITMMSQGAGSGAFTPASGGPLKQAPDLWAIRSDAQVIQGPTTFIHAKEVWISTPVL</sequence>
<dbReference type="Proteomes" id="UP000886657">
    <property type="component" value="Unassembled WGS sequence"/>
</dbReference>
<accession>A0A9D7XKE6</accession>
<evidence type="ECO:0008006" key="4">
    <source>
        <dbReference type="Google" id="ProtNLM"/>
    </source>
</evidence>
<dbReference type="AlphaFoldDB" id="A0A9D7XKE6"/>
<evidence type="ECO:0000313" key="2">
    <source>
        <dbReference type="EMBL" id="MBK9795559.1"/>
    </source>
</evidence>
<name>A0A9D7XKE6_9BACT</name>
<protein>
    <recommendedName>
        <fullName evidence="4">Type 4 fimbrial biogenesis protein PilX N-terminal domain-containing protein</fullName>
    </recommendedName>
</protein>
<dbReference type="EMBL" id="JADKIO010000005">
    <property type="protein sequence ID" value="MBK9795559.1"/>
    <property type="molecule type" value="Genomic_DNA"/>
</dbReference>
<organism evidence="2 3">
    <name type="scientific">Candidatus Geothrix skivensis</name>
    <dbReference type="NCBI Taxonomy" id="2954439"/>
    <lineage>
        <taxon>Bacteria</taxon>
        <taxon>Pseudomonadati</taxon>
        <taxon>Acidobacteriota</taxon>
        <taxon>Holophagae</taxon>
        <taxon>Holophagales</taxon>
        <taxon>Holophagaceae</taxon>
        <taxon>Geothrix</taxon>
    </lineage>
</organism>
<proteinExistence type="predicted"/>
<gene>
    <name evidence="2" type="ORF">IPP58_03525</name>
</gene>
<keyword evidence="1" id="KW-0812">Transmembrane</keyword>
<evidence type="ECO:0000256" key="1">
    <source>
        <dbReference type="SAM" id="Phobius"/>
    </source>
</evidence>
<feature type="transmembrane region" description="Helical" evidence="1">
    <location>
        <begin position="12"/>
        <end position="35"/>
    </location>
</feature>
<keyword evidence="1" id="KW-1133">Transmembrane helix</keyword>
<keyword evidence="1" id="KW-0472">Membrane</keyword>
<evidence type="ECO:0000313" key="3">
    <source>
        <dbReference type="Proteomes" id="UP000886657"/>
    </source>
</evidence>